<dbReference type="InterPro" id="IPR000979">
    <property type="entry name" value="Phosphodiesterase_MJ0936/Vps29"/>
</dbReference>
<dbReference type="GO" id="GO:0016787">
    <property type="term" value="F:hydrolase activity"/>
    <property type="evidence" value="ECO:0007669"/>
    <property type="project" value="UniProtKB-UniRule"/>
</dbReference>
<dbReference type="PANTHER" id="PTHR43165:SF1">
    <property type="entry name" value="PHOSPHODIESTERASE MJ0936"/>
    <property type="match status" value="1"/>
</dbReference>
<dbReference type="AlphaFoldDB" id="A0A1G6NW16"/>
<dbReference type="PANTHER" id="PTHR43165">
    <property type="entry name" value="METALLOPHOSPHOESTERASE"/>
    <property type="match status" value="1"/>
</dbReference>
<dbReference type="Pfam" id="PF12850">
    <property type="entry name" value="Metallophos_2"/>
    <property type="match status" value="1"/>
</dbReference>
<dbReference type="NCBIfam" id="TIGR00040">
    <property type="entry name" value="yfcE"/>
    <property type="match status" value="1"/>
</dbReference>
<reference evidence="5" key="1">
    <citation type="submission" date="2016-10" db="EMBL/GenBank/DDBJ databases">
        <authorList>
            <person name="Varghese N."/>
            <person name="Submissions S."/>
        </authorList>
    </citation>
    <scope>NUCLEOTIDE SEQUENCE [LARGE SCALE GENOMIC DNA]</scope>
    <source>
        <strain evidence="5">DSM 11005</strain>
    </source>
</reference>
<dbReference type="InterPro" id="IPR053193">
    <property type="entry name" value="MetalloPDE_YfcE-like"/>
</dbReference>
<dbReference type="Proteomes" id="UP000198943">
    <property type="component" value="Unassembled WGS sequence"/>
</dbReference>
<proteinExistence type="inferred from homology"/>
<dbReference type="CDD" id="cd00841">
    <property type="entry name" value="MPP_YfcE"/>
    <property type="match status" value="1"/>
</dbReference>
<keyword evidence="2" id="KW-0479">Metal-binding</keyword>
<protein>
    <recommendedName>
        <fullName evidence="2">Phosphoesterase</fullName>
        <ecNumber evidence="2">3.1.4.-</ecNumber>
    </recommendedName>
</protein>
<dbReference type="InterPro" id="IPR041802">
    <property type="entry name" value="MPP_YfcE"/>
</dbReference>
<dbReference type="EMBL" id="FMYW01000017">
    <property type="protein sequence ID" value="SDC72220.1"/>
    <property type="molecule type" value="Genomic_DNA"/>
</dbReference>
<dbReference type="OrthoDB" id="9800565at2"/>
<dbReference type="RefSeq" id="WP_093731053.1">
    <property type="nucleotide sequence ID" value="NZ_FMYW01000017.1"/>
</dbReference>
<comment type="cofactor">
    <cofactor evidence="2">
        <name>a divalent metal cation</name>
        <dbReference type="ChEBI" id="CHEBI:60240"/>
    </cofactor>
</comment>
<feature type="domain" description="Calcineurin-like phosphoesterase" evidence="3">
    <location>
        <begin position="1"/>
        <end position="150"/>
    </location>
</feature>
<keyword evidence="5" id="KW-1185">Reference proteome</keyword>
<dbReference type="Gene3D" id="3.60.21.10">
    <property type="match status" value="1"/>
</dbReference>
<comment type="similarity">
    <text evidence="1 2">Belongs to the metallophosphoesterase superfamily. YfcE family.</text>
</comment>
<dbReference type="SUPFAM" id="SSF56300">
    <property type="entry name" value="Metallo-dependent phosphatases"/>
    <property type="match status" value="1"/>
</dbReference>
<evidence type="ECO:0000313" key="4">
    <source>
        <dbReference type="EMBL" id="SDC72220.1"/>
    </source>
</evidence>
<sequence>MKIGIISDTHGSMAAIRKVLATAPPVECWIHCGDYAMDANALHNMINQTVYAVSGNCDVMRGPVEAKPDCFLEIEGFKLWVTHGHLYMGETRQISELAWWGQSMEQDIVIFGHTHVPVFKQISGIWLLNPGSPARPREGSHAGFAVLTLNRGHMPAVEFMEV</sequence>
<evidence type="ECO:0000256" key="1">
    <source>
        <dbReference type="ARBA" id="ARBA00008950"/>
    </source>
</evidence>
<organism evidence="4 5">
    <name type="scientific">Succiniclasticum ruminis</name>
    <dbReference type="NCBI Taxonomy" id="40841"/>
    <lineage>
        <taxon>Bacteria</taxon>
        <taxon>Bacillati</taxon>
        <taxon>Bacillota</taxon>
        <taxon>Negativicutes</taxon>
        <taxon>Acidaminococcales</taxon>
        <taxon>Acidaminococcaceae</taxon>
        <taxon>Succiniclasticum</taxon>
    </lineage>
</organism>
<evidence type="ECO:0000313" key="5">
    <source>
        <dbReference type="Proteomes" id="UP000198943"/>
    </source>
</evidence>
<gene>
    <name evidence="4" type="ORF">SAMN04487864_11720</name>
</gene>
<evidence type="ECO:0000256" key="2">
    <source>
        <dbReference type="RuleBase" id="RU362039"/>
    </source>
</evidence>
<dbReference type="GO" id="GO:0046872">
    <property type="term" value="F:metal ion binding"/>
    <property type="evidence" value="ECO:0007669"/>
    <property type="project" value="UniProtKB-KW"/>
</dbReference>
<dbReference type="InterPro" id="IPR024654">
    <property type="entry name" value="Calcineurin-like_PHP_lpxH"/>
</dbReference>
<dbReference type="InterPro" id="IPR029052">
    <property type="entry name" value="Metallo-depent_PP-like"/>
</dbReference>
<accession>A0A1G6NW16</accession>
<evidence type="ECO:0000259" key="3">
    <source>
        <dbReference type="Pfam" id="PF12850"/>
    </source>
</evidence>
<name>A0A1G6NW16_9FIRM</name>
<dbReference type="EC" id="3.1.4.-" evidence="2"/>